<protein>
    <submittedName>
        <fullName evidence="1">Uncharacterized protein</fullName>
    </submittedName>
</protein>
<evidence type="ECO:0000313" key="2">
    <source>
        <dbReference type="Proteomes" id="UP000276215"/>
    </source>
</evidence>
<sequence length="61" mass="6677">MAYRITTTTPTLNTGFPLITRTLPSNTFPSFLPSLTQLSLDSFYLQLACLPACLPVIPTCL</sequence>
<dbReference type="AlphaFoldDB" id="A0A3N4IV93"/>
<dbReference type="EMBL" id="ML120551">
    <property type="protein sequence ID" value="RPA89879.1"/>
    <property type="molecule type" value="Genomic_DNA"/>
</dbReference>
<name>A0A3N4IV93_9PEZI</name>
<gene>
    <name evidence="1" type="ORF">L873DRAFT_1822049</name>
</gene>
<accession>A0A3N4IV93</accession>
<dbReference type="Proteomes" id="UP000276215">
    <property type="component" value="Unassembled WGS sequence"/>
</dbReference>
<keyword evidence="2" id="KW-1185">Reference proteome</keyword>
<proteinExistence type="predicted"/>
<evidence type="ECO:0000313" key="1">
    <source>
        <dbReference type="EMBL" id="RPA89879.1"/>
    </source>
</evidence>
<reference evidence="1 2" key="1">
    <citation type="journal article" date="2018" name="Nat. Ecol. Evol.">
        <title>Pezizomycetes genomes reveal the molecular basis of ectomycorrhizal truffle lifestyle.</title>
        <authorList>
            <person name="Murat C."/>
            <person name="Payen T."/>
            <person name="Noel B."/>
            <person name="Kuo A."/>
            <person name="Morin E."/>
            <person name="Chen J."/>
            <person name="Kohler A."/>
            <person name="Krizsan K."/>
            <person name="Balestrini R."/>
            <person name="Da Silva C."/>
            <person name="Montanini B."/>
            <person name="Hainaut M."/>
            <person name="Levati E."/>
            <person name="Barry K.W."/>
            <person name="Belfiori B."/>
            <person name="Cichocki N."/>
            <person name="Clum A."/>
            <person name="Dockter R.B."/>
            <person name="Fauchery L."/>
            <person name="Guy J."/>
            <person name="Iotti M."/>
            <person name="Le Tacon F."/>
            <person name="Lindquist E.A."/>
            <person name="Lipzen A."/>
            <person name="Malagnac F."/>
            <person name="Mello A."/>
            <person name="Molinier V."/>
            <person name="Miyauchi S."/>
            <person name="Poulain J."/>
            <person name="Riccioni C."/>
            <person name="Rubini A."/>
            <person name="Sitrit Y."/>
            <person name="Splivallo R."/>
            <person name="Traeger S."/>
            <person name="Wang M."/>
            <person name="Zifcakova L."/>
            <person name="Wipf D."/>
            <person name="Zambonelli A."/>
            <person name="Paolocci F."/>
            <person name="Nowrousian M."/>
            <person name="Ottonello S."/>
            <person name="Baldrian P."/>
            <person name="Spatafora J.W."/>
            <person name="Henrissat B."/>
            <person name="Nagy L.G."/>
            <person name="Aury J.M."/>
            <person name="Wincker P."/>
            <person name="Grigoriev I.V."/>
            <person name="Bonfante P."/>
            <person name="Martin F.M."/>
        </authorList>
    </citation>
    <scope>NUCLEOTIDE SEQUENCE [LARGE SCALE GENOMIC DNA]</scope>
    <source>
        <strain evidence="1 2">120613-1</strain>
    </source>
</reference>
<organism evidence="1 2">
    <name type="scientific">Choiromyces venosus 120613-1</name>
    <dbReference type="NCBI Taxonomy" id="1336337"/>
    <lineage>
        <taxon>Eukaryota</taxon>
        <taxon>Fungi</taxon>
        <taxon>Dikarya</taxon>
        <taxon>Ascomycota</taxon>
        <taxon>Pezizomycotina</taxon>
        <taxon>Pezizomycetes</taxon>
        <taxon>Pezizales</taxon>
        <taxon>Tuberaceae</taxon>
        <taxon>Choiromyces</taxon>
    </lineage>
</organism>